<dbReference type="InterPro" id="IPR036282">
    <property type="entry name" value="Glutathione-S-Trfase_C_sf"/>
</dbReference>
<dbReference type="Gene3D" id="3.40.30.10">
    <property type="entry name" value="Glutaredoxin"/>
    <property type="match status" value="1"/>
</dbReference>
<dbReference type="SFLD" id="SFLDG01150">
    <property type="entry name" value="Main.1:_Beta-like"/>
    <property type="match status" value="1"/>
</dbReference>
<dbReference type="RefSeq" id="WP_179588174.1">
    <property type="nucleotide sequence ID" value="NZ_JACBYR010000001.1"/>
</dbReference>
<accession>A0A7Y9LPH7</accession>
<dbReference type="InterPro" id="IPR036249">
    <property type="entry name" value="Thioredoxin-like_sf"/>
</dbReference>
<evidence type="ECO:0000313" key="5">
    <source>
        <dbReference type="EMBL" id="NYE84493.1"/>
    </source>
</evidence>
<dbReference type="InterPro" id="IPR010987">
    <property type="entry name" value="Glutathione-S-Trfase_C-like"/>
</dbReference>
<dbReference type="InterPro" id="IPR004045">
    <property type="entry name" value="Glutathione_S-Trfase_N"/>
</dbReference>
<feature type="domain" description="GST C-terminal" evidence="4">
    <location>
        <begin position="129"/>
        <end position="250"/>
    </location>
</feature>
<dbReference type="InterPro" id="IPR004046">
    <property type="entry name" value="GST_C"/>
</dbReference>
<protein>
    <submittedName>
        <fullName evidence="5">Glutathione S-transferase</fullName>
        <ecNumber evidence="5">2.5.1.18</ecNumber>
    </submittedName>
</protein>
<dbReference type="Pfam" id="PF00043">
    <property type="entry name" value="GST_C"/>
    <property type="match status" value="1"/>
</dbReference>
<name>A0A7Y9LPH7_9BURK</name>
<evidence type="ECO:0000259" key="4">
    <source>
        <dbReference type="PROSITE" id="PS50405"/>
    </source>
</evidence>
<sequence>MNPDQSDQYDAGTAVIADSQQQQQQSDAPQQQPGPFSTNPTVNDLVLYHAPNTRSAGARILLEELGVPYRLHVLNMKANEQRSPAFLAVNPMGKVPALVHQGVLITEQAAVYLYLADMFPQAGLAPAVNDVMRGAYLRWMVFYGSCFEPALIDQAMKREPGPPSATPYGNVETTIATISDHLEKGPYILGDRMTAVDILWGTSLQWVTRFKLMTPTPAVQAYIDRMAARPSFAKIRDEDAALSAQHASEADPQKGAAPASS</sequence>
<reference evidence="5 6" key="1">
    <citation type="submission" date="2020-07" db="EMBL/GenBank/DDBJ databases">
        <title>Genomic Encyclopedia of Type Strains, Phase IV (KMG-V): Genome sequencing to study the core and pangenomes of soil and plant-associated prokaryotes.</title>
        <authorList>
            <person name="Whitman W."/>
        </authorList>
    </citation>
    <scope>NUCLEOTIDE SEQUENCE [LARGE SCALE GENOMIC DNA]</scope>
    <source>
        <strain evidence="5 6">SAS40</strain>
    </source>
</reference>
<dbReference type="PANTHER" id="PTHR44051:SF21">
    <property type="entry name" value="GLUTATHIONE S-TRANSFERASE FAMILY PROTEIN"/>
    <property type="match status" value="1"/>
</dbReference>
<feature type="region of interest" description="Disordered" evidence="2">
    <location>
        <begin position="1"/>
        <end position="43"/>
    </location>
</feature>
<dbReference type="Gene3D" id="1.20.1050.10">
    <property type="match status" value="1"/>
</dbReference>
<evidence type="ECO:0000313" key="6">
    <source>
        <dbReference type="Proteomes" id="UP000542125"/>
    </source>
</evidence>
<dbReference type="InterPro" id="IPR040079">
    <property type="entry name" value="Glutathione_S-Trfase"/>
</dbReference>
<feature type="compositionally biased region" description="Low complexity" evidence="2">
    <location>
        <begin position="17"/>
        <end position="33"/>
    </location>
</feature>
<evidence type="ECO:0000256" key="1">
    <source>
        <dbReference type="RuleBase" id="RU003494"/>
    </source>
</evidence>
<evidence type="ECO:0000259" key="3">
    <source>
        <dbReference type="PROSITE" id="PS50404"/>
    </source>
</evidence>
<dbReference type="SFLD" id="SFLDS00019">
    <property type="entry name" value="Glutathione_Transferase_(cytos"/>
    <property type="match status" value="1"/>
</dbReference>
<feature type="domain" description="GST N-terminal" evidence="3">
    <location>
        <begin position="42"/>
        <end position="123"/>
    </location>
</feature>
<dbReference type="PROSITE" id="PS50404">
    <property type="entry name" value="GST_NTER"/>
    <property type="match status" value="1"/>
</dbReference>
<evidence type="ECO:0000256" key="2">
    <source>
        <dbReference type="SAM" id="MobiDB-lite"/>
    </source>
</evidence>
<dbReference type="EC" id="2.5.1.18" evidence="5"/>
<dbReference type="CDD" id="cd03207">
    <property type="entry name" value="GST_C_8"/>
    <property type="match status" value="1"/>
</dbReference>
<dbReference type="SUPFAM" id="SSF52833">
    <property type="entry name" value="Thioredoxin-like"/>
    <property type="match status" value="1"/>
</dbReference>
<dbReference type="CDD" id="cd03046">
    <property type="entry name" value="GST_N_GTT1_like"/>
    <property type="match status" value="1"/>
</dbReference>
<keyword evidence="6" id="KW-1185">Reference proteome</keyword>
<dbReference type="EMBL" id="JACBYR010000001">
    <property type="protein sequence ID" value="NYE84493.1"/>
    <property type="molecule type" value="Genomic_DNA"/>
</dbReference>
<comment type="similarity">
    <text evidence="1">Belongs to the GST superfamily.</text>
</comment>
<gene>
    <name evidence="5" type="ORF">FHW18_003764</name>
</gene>
<proteinExistence type="inferred from homology"/>
<dbReference type="GO" id="GO:0004364">
    <property type="term" value="F:glutathione transferase activity"/>
    <property type="evidence" value="ECO:0007669"/>
    <property type="project" value="UniProtKB-EC"/>
</dbReference>
<comment type="caution">
    <text evidence="5">The sequence shown here is derived from an EMBL/GenBank/DDBJ whole genome shotgun (WGS) entry which is preliminary data.</text>
</comment>
<feature type="region of interest" description="Disordered" evidence="2">
    <location>
        <begin position="239"/>
        <end position="261"/>
    </location>
</feature>
<dbReference type="AlphaFoldDB" id="A0A7Y9LPH7"/>
<dbReference type="SUPFAM" id="SSF47616">
    <property type="entry name" value="GST C-terminal domain-like"/>
    <property type="match status" value="1"/>
</dbReference>
<dbReference type="Proteomes" id="UP000542125">
    <property type="component" value="Unassembled WGS sequence"/>
</dbReference>
<dbReference type="PROSITE" id="PS50405">
    <property type="entry name" value="GST_CTER"/>
    <property type="match status" value="1"/>
</dbReference>
<organism evidence="5 6">
    <name type="scientific">Pigmentiphaga litoralis</name>
    <dbReference type="NCBI Taxonomy" id="516702"/>
    <lineage>
        <taxon>Bacteria</taxon>
        <taxon>Pseudomonadati</taxon>
        <taxon>Pseudomonadota</taxon>
        <taxon>Betaproteobacteria</taxon>
        <taxon>Burkholderiales</taxon>
        <taxon>Alcaligenaceae</taxon>
        <taxon>Pigmentiphaga</taxon>
    </lineage>
</organism>
<dbReference type="Pfam" id="PF02798">
    <property type="entry name" value="GST_N"/>
    <property type="match status" value="1"/>
</dbReference>
<dbReference type="PANTHER" id="PTHR44051">
    <property type="entry name" value="GLUTATHIONE S-TRANSFERASE-RELATED"/>
    <property type="match status" value="1"/>
</dbReference>
<keyword evidence="5" id="KW-0808">Transferase</keyword>
<dbReference type="SFLD" id="SFLDG00358">
    <property type="entry name" value="Main_(cytGST)"/>
    <property type="match status" value="1"/>
</dbReference>